<evidence type="ECO:0000256" key="5">
    <source>
        <dbReference type="PROSITE-ProRule" id="PRU01240"/>
    </source>
</evidence>
<dbReference type="SUPFAM" id="SSF52743">
    <property type="entry name" value="Subtilisin-like"/>
    <property type="match status" value="1"/>
</dbReference>
<protein>
    <submittedName>
        <fullName evidence="7">Subtilisin-like protein</fullName>
    </submittedName>
</protein>
<evidence type="ECO:0000256" key="2">
    <source>
        <dbReference type="ARBA" id="ARBA00022670"/>
    </source>
</evidence>
<evidence type="ECO:0000256" key="4">
    <source>
        <dbReference type="ARBA" id="ARBA00022825"/>
    </source>
</evidence>
<dbReference type="Proteomes" id="UP000275078">
    <property type="component" value="Unassembled WGS sequence"/>
</dbReference>
<gene>
    <name evidence="7" type="ORF">BJ508DRAFT_326276</name>
</gene>
<dbReference type="GO" id="GO:0006508">
    <property type="term" value="P:proteolysis"/>
    <property type="evidence" value="ECO:0007669"/>
    <property type="project" value="UniProtKB-KW"/>
</dbReference>
<keyword evidence="3 5" id="KW-0378">Hydrolase</keyword>
<keyword evidence="8" id="KW-1185">Reference proteome</keyword>
<dbReference type="STRING" id="1160509.A0A3N4I7X6"/>
<dbReference type="Pfam" id="PF00082">
    <property type="entry name" value="Peptidase_S8"/>
    <property type="match status" value="1"/>
</dbReference>
<dbReference type="InterPro" id="IPR000209">
    <property type="entry name" value="Peptidase_S8/S53_dom"/>
</dbReference>
<evidence type="ECO:0000256" key="3">
    <source>
        <dbReference type="ARBA" id="ARBA00022801"/>
    </source>
</evidence>
<feature type="active site" description="Charge relay system" evidence="5">
    <location>
        <position position="28"/>
    </location>
</feature>
<sequence>MESGFNIRLPPRFSREELGAGVTIFSMDNYMDRTLPELLDGQGNPRVTYGRDFFPNHNPNHINMPFEGHGDCMMIHAAGRITGLAPAANIVAINLFREGIDGGWGEDVYRGFRWIVGQVRTRGLQNRAVVSMALTGVGPNPDDFGLRFQRYIERIDMDVLGLIVVHSAGNTNREITDAEPLYPQMSDQVLVVAGMACDGYFWKDVETDVPGVLAGSNFGEVVDLVAPCEDLPAPLRNGVVLLIPEQAAPSHAPSPLASLRVSSMGKDLARTSWTS</sequence>
<evidence type="ECO:0000259" key="6">
    <source>
        <dbReference type="Pfam" id="PF00082"/>
    </source>
</evidence>
<feature type="active site" description="Charge relay system" evidence="5">
    <location>
        <position position="69"/>
    </location>
</feature>
<dbReference type="PROSITE" id="PS51892">
    <property type="entry name" value="SUBTILASE"/>
    <property type="match status" value="1"/>
</dbReference>
<reference evidence="7 8" key="1">
    <citation type="journal article" date="2018" name="Nat. Ecol. Evol.">
        <title>Pezizomycetes genomes reveal the molecular basis of ectomycorrhizal truffle lifestyle.</title>
        <authorList>
            <person name="Murat C."/>
            <person name="Payen T."/>
            <person name="Noel B."/>
            <person name="Kuo A."/>
            <person name="Morin E."/>
            <person name="Chen J."/>
            <person name="Kohler A."/>
            <person name="Krizsan K."/>
            <person name="Balestrini R."/>
            <person name="Da Silva C."/>
            <person name="Montanini B."/>
            <person name="Hainaut M."/>
            <person name="Levati E."/>
            <person name="Barry K.W."/>
            <person name="Belfiori B."/>
            <person name="Cichocki N."/>
            <person name="Clum A."/>
            <person name="Dockter R.B."/>
            <person name="Fauchery L."/>
            <person name="Guy J."/>
            <person name="Iotti M."/>
            <person name="Le Tacon F."/>
            <person name="Lindquist E.A."/>
            <person name="Lipzen A."/>
            <person name="Malagnac F."/>
            <person name="Mello A."/>
            <person name="Molinier V."/>
            <person name="Miyauchi S."/>
            <person name="Poulain J."/>
            <person name="Riccioni C."/>
            <person name="Rubini A."/>
            <person name="Sitrit Y."/>
            <person name="Splivallo R."/>
            <person name="Traeger S."/>
            <person name="Wang M."/>
            <person name="Zifcakova L."/>
            <person name="Wipf D."/>
            <person name="Zambonelli A."/>
            <person name="Paolocci F."/>
            <person name="Nowrousian M."/>
            <person name="Ottonello S."/>
            <person name="Baldrian P."/>
            <person name="Spatafora J.W."/>
            <person name="Henrissat B."/>
            <person name="Nagy L.G."/>
            <person name="Aury J.M."/>
            <person name="Wincker P."/>
            <person name="Grigoriev I.V."/>
            <person name="Bonfante P."/>
            <person name="Martin F.M."/>
        </authorList>
    </citation>
    <scope>NUCLEOTIDE SEQUENCE [LARGE SCALE GENOMIC DNA]</scope>
    <source>
        <strain evidence="7 8">RN42</strain>
    </source>
</reference>
<comment type="similarity">
    <text evidence="1 5">Belongs to the peptidase S8 family.</text>
</comment>
<evidence type="ECO:0000313" key="8">
    <source>
        <dbReference type="Proteomes" id="UP000275078"/>
    </source>
</evidence>
<evidence type="ECO:0000313" key="7">
    <source>
        <dbReference type="EMBL" id="RPA81587.1"/>
    </source>
</evidence>
<dbReference type="OrthoDB" id="1896086at2759"/>
<dbReference type="Gene3D" id="3.40.50.200">
    <property type="entry name" value="Peptidase S8/S53 domain"/>
    <property type="match status" value="1"/>
</dbReference>
<dbReference type="EMBL" id="ML119678">
    <property type="protein sequence ID" value="RPA81587.1"/>
    <property type="molecule type" value="Genomic_DNA"/>
</dbReference>
<dbReference type="InterPro" id="IPR036852">
    <property type="entry name" value="Peptidase_S8/S53_dom_sf"/>
</dbReference>
<dbReference type="InterPro" id="IPR050131">
    <property type="entry name" value="Peptidase_S8_subtilisin-like"/>
</dbReference>
<evidence type="ECO:0000256" key="1">
    <source>
        <dbReference type="ARBA" id="ARBA00011073"/>
    </source>
</evidence>
<keyword evidence="4 5" id="KW-0720">Serine protease</keyword>
<dbReference type="CDD" id="cd00306">
    <property type="entry name" value="Peptidases_S8_S53"/>
    <property type="match status" value="1"/>
</dbReference>
<dbReference type="GO" id="GO:0004252">
    <property type="term" value="F:serine-type endopeptidase activity"/>
    <property type="evidence" value="ECO:0007669"/>
    <property type="project" value="UniProtKB-UniRule"/>
</dbReference>
<keyword evidence="2 5" id="KW-0645">Protease</keyword>
<organism evidence="7 8">
    <name type="scientific">Ascobolus immersus RN42</name>
    <dbReference type="NCBI Taxonomy" id="1160509"/>
    <lineage>
        <taxon>Eukaryota</taxon>
        <taxon>Fungi</taxon>
        <taxon>Dikarya</taxon>
        <taxon>Ascomycota</taxon>
        <taxon>Pezizomycotina</taxon>
        <taxon>Pezizomycetes</taxon>
        <taxon>Pezizales</taxon>
        <taxon>Ascobolaceae</taxon>
        <taxon>Ascobolus</taxon>
    </lineage>
</organism>
<feature type="active site" description="Charge relay system" evidence="5">
    <location>
        <position position="272"/>
    </location>
</feature>
<dbReference type="PANTHER" id="PTHR43806:SF11">
    <property type="entry name" value="CEREVISIN-RELATED"/>
    <property type="match status" value="1"/>
</dbReference>
<name>A0A3N4I7X6_ASCIM</name>
<proteinExistence type="inferred from homology"/>
<dbReference type="PANTHER" id="PTHR43806">
    <property type="entry name" value="PEPTIDASE S8"/>
    <property type="match status" value="1"/>
</dbReference>
<accession>A0A3N4I7X6</accession>
<feature type="domain" description="Peptidase S8/S53" evidence="6">
    <location>
        <begin position="55"/>
        <end position="228"/>
    </location>
</feature>
<dbReference type="AlphaFoldDB" id="A0A3N4I7X6"/>